<accession>A0A5N7CJI4</accession>
<dbReference type="PANTHER" id="PTHR38790:SF9">
    <property type="entry name" value="F-BOX DOMAIN-CONTAINING PROTEIN"/>
    <property type="match status" value="1"/>
</dbReference>
<dbReference type="OrthoDB" id="4757095at2759"/>
<reference evidence="2" key="1">
    <citation type="submission" date="2019-04" db="EMBL/GenBank/DDBJ databases">
        <title>Friends and foes A comparative genomics studyof 23 Aspergillus species from section Flavi.</title>
        <authorList>
            <consortium name="DOE Joint Genome Institute"/>
            <person name="Kjaerbolling I."/>
            <person name="Vesth T."/>
            <person name="Frisvad J.C."/>
            <person name="Nybo J.L."/>
            <person name="Theobald S."/>
            <person name="Kildgaard S."/>
            <person name="Isbrandt T."/>
            <person name="Kuo A."/>
            <person name="Sato A."/>
            <person name="Lyhne E.K."/>
            <person name="Kogle M.E."/>
            <person name="Wiebenga A."/>
            <person name="Kun R.S."/>
            <person name="Lubbers R.J."/>
            <person name="Makela M.R."/>
            <person name="Barry K."/>
            <person name="Chovatia M."/>
            <person name="Clum A."/>
            <person name="Daum C."/>
            <person name="Haridas S."/>
            <person name="He G."/>
            <person name="LaButti K."/>
            <person name="Lipzen A."/>
            <person name="Mondo S."/>
            <person name="Riley R."/>
            <person name="Salamov A."/>
            <person name="Simmons B.A."/>
            <person name="Magnuson J.K."/>
            <person name="Henrissat B."/>
            <person name="Mortensen U.H."/>
            <person name="Larsen T.O."/>
            <person name="Devries R.P."/>
            <person name="Grigoriev I.V."/>
            <person name="Machida M."/>
            <person name="Baker S.E."/>
            <person name="Andersen M.R."/>
        </authorList>
    </citation>
    <scope>NUCLEOTIDE SEQUENCE [LARGE SCALE GENOMIC DNA]</scope>
    <source>
        <strain evidence="2">IBT 14317</strain>
    </source>
</reference>
<dbReference type="Proteomes" id="UP000326877">
    <property type="component" value="Unassembled WGS sequence"/>
</dbReference>
<evidence type="ECO:0000259" key="1">
    <source>
        <dbReference type="Pfam" id="PF24864"/>
    </source>
</evidence>
<dbReference type="PANTHER" id="PTHR38790">
    <property type="entry name" value="2EXR DOMAIN-CONTAINING PROTEIN-RELATED"/>
    <property type="match status" value="1"/>
</dbReference>
<protein>
    <recommendedName>
        <fullName evidence="1">DUF7730 domain-containing protein</fullName>
    </recommendedName>
</protein>
<gene>
    <name evidence="2" type="ORF">BDV23DRAFT_23752</name>
</gene>
<proteinExistence type="predicted"/>
<dbReference type="EMBL" id="ML735226">
    <property type="protein sequence ID" value="KAE8394029.1"/>
    <property type="molecule type" value="Genomic_DNA"/>
</dbReference>
<dbReference type="AlphaFoldDB" id="A0A5N6FKA9"/>
<feature type="domain" description="DUF7730" evidence="1">
    <location>
        <begin position="55"/>
        <end position="267"/>
    </location>
</feature>
<dbReference type="Pfam" id="PF24864">
    <property type="entry name" value="DUF7730"/>
    <property type="match status" value="1"/>
</dbReference>
<dbReference type="InterPro" id="IPR056632">
    <property type="entry name" value="DUF7730"/>
</dbReference>
<name>A0A5N6FKA9_PETAA</name>
<organism evidence="2">
    <name type="scientific">Petromyces alliaceus</name>
    <name type="common">Aspergillus alliaceus</name>
    <dbReference type="NCBI Taxonomy" id="209559"/>
    <lineage>
        <taxon>Eukaryota</taxon>
        <taxon>Fungi</taxon>
        <taxon>Dikarya</taxon>
        <taxon>Ascomycota</taxon>
        <taxon>Pezizomycotina</taxon>
        <taxon>Eurotiomycetes</taxon>
        <taxon>Eurotiomycetidae</taxon>
        <taxon>Eurotiales</taxon>
        <taxon>Aspergillaceae</taxon>
        <taxon>Aspergillus</taxon>
        <taxon>Aspergillus subgen. Circumdati</taxon>
    </lineage>
</organism>
<accession>A0A5N6FKA9</accession>
<evidence type="ECO:0000313" key="2">
    <source>
        <dbReference type="EMBL" id="KAE8394029.1"/>
    </source>
</evidence>
<dbReference type="OMA" id="QWVETCR"/>
<sequence length="284" mass="32632">MARIKPGVFSWEDVLAQRYQNNKPTPLPKARRASTLSGRAQAEKQPDSASNWTVQAQSPLLAKLSPELRLMIWEMVLGGMRIHIVQLSDRRMSHVACPLTDICDICRGDSLQPVKGKGRSISHLLALPMTCRQLYSESIYLLYTINTFEFSNTWSLTYLRPTIPPNFWDAIREVELRWAFPGHWLPSKDPVKTVYFSAGRQQWIETCKALTRMKSLQTFTLQLSGSWFCEPVEKLPVFLAPLRDLNLQRGWKLQLPKQPYYAKEIRSIDGDLRKRGIDCLVRAA</sequence>